<dbReference type="PANTHER" id="PTHR16305">
    <property type="entry name" value="TESTICULAR SOLUBLE ADENYLYL CYCLASE"/>
    <property type="match status" value="1"/>
</dbReference>
<dbReference type="SUPFAM" id="SSF52540">
    <property type="entry name" value="P-loop containing nucleoside triphosphate hydrolases"/>
    <property type="match status" value="1"/>
</dbReference>
<dbReference type="InterPro" id="IPR027417">
    <property type="entry name" value="P-loop_NTPase"/>
</dbReference>
<gene>
    <name evidence="5" type="ORF">N1027_19370</name>
</gene>
<evidence type="ECO:0000313" key="5">
    <source>
        <dbReference type="EMBL" id="MCS5720292.1"/>
    </source>
</evidence>
<feature type="region of interest" description="Disordered" evidence="3">
    <location>
        <begin position="1"/>
        <end position="49"/>
    </location>
</feature>
<dbReference type="PROSITE" id="PS00622">
    <property type="entry name" value="HTH_LUXR_1"/>
    <property type="match status" value="1"/>
</dbReference>
<sequence length="956" mass="102432">MARLPGSGSWTSPTDDARAVGRGLAERARNPQEWVGSVPQPGSPSRLIGRQPECERLSGLLTAAREGRGGVLIVRGEAGVGKSALLQFLLEQATDCQVARVVGVESEAELAYAGLHQLCAPFLSRFDALPAPQNHALRTVFGLQSGAAPDRFLVGLAVLTLLSELAESRPLICCVDDAQWLDDASAQALEFAVRRLGMEPVVAIVSTRDTSTARRFDGLAELVVTGLSAAESIALLDSAVIGTIEPAVRDRIVAESHGNPLALLELPRGLSAGELSFESEGGLKATPMADRLEQQFLRRTRALPRATRRLLLLAAAEPVGDRILLERAAARFGIEPDAATPAETAGLIELDGTVRFRHPLVRSAIYRSATPAQRRQAHQALADSMDAEADPDRTAWHRARAVVGPDDAVADELERSATRATAQGGLAAAAAFLERAAALTGDPSERVRRNLDAAQAKTRAGGFADSSNLLRLVDVPSLADADRARIELVRAENSFGAHNGNEALPLLLSAARRLEPIDARLARDAYVDAFSAAVLTERLAAGPGTREVAEAVRHAPPADPPRLRDALLEALAIRFTEGFAPALPLSRRAVEAFAAAAHEPDGLLSDTRLAAATAASLWDDRDWDVLTRRQVMVARAAEVLDALPRALVDRTIMHLFTGDLAAAAYLVEESRFVADLTGSGLAPYGEIGLLAVRGDLERGEAMFDDALERVRARGEGAGVTLIHWARAVLYNGLGRYEDALDAARIAAECPLELGAAQWALAELVEAAARIGDLPVAEAALDDLSAMAAQSGTEWALGVAASRRALVSEGESADELHRLGLEHLARTTVRVELARARLLYGEWLRRERRRAEARGQLRAAHSALAAMGLVAFAERARRELLATGETVRTRDERISTGLTPQEATVAKLAVEGLTNPEIGTALYISPRTVEWHLHHIFTKLGVTTRRELRRTFKGHDV</sequence>
<dbReference type="PROSITE" id="PS50043">
    <property type="entry name" value="HTH_LUXR_2"/>
    <property type="match status" value="1"/>
</dbReference>
<dbReference type="Gene3D" id="3.40.50.300">
    <property type="entry name" value="P-loop containing nucleotide triphosphate hydrolases"/>
    <property type="match status" value="1"/>
</dbReference>
<dbReference type="InterPro" id="IPR036388">
    <property type="entry name" value="WH-like_DNA-bd_sf"/>
</dbReference>
<evidence type="ECO:0000313" key="6">
    <source>
        <dbReference type="Proteomes" id="UP001165584"/>
    </source>
</evidence>
<proteinExistence type="predicted"/>
<dbReference type="Gene3D" id="1.10.10.10">
    <property type="entry name" value="Winged helix-like DNA-binding domain superfamily/Winged helix DNA-binding domain"/>
    <property type="match status" value="1"/>
</dbReference>
<keyword evidence="6" id="KW-1185">Reference proteome</keyword>
<keyword evidence="2" id="KW-0067">ATP-binding</keyword>
<comment type="caution">
    <text evidence="5">The sequence shown here is derived from an EMBL/GenBank/DDBJ whole genome shotgun (WGS) entry which is preliminary data.</text>
</comment>
<reference evidence="5" key="1">
    <citation type="submission" date="2022-08" db="EMBL/GenBank/DDBJ databases">
        <authorList>
            <person name="Deng Y."/>
            <person name="Han X.-F."/>
            <person name="Zhang Y.-Q."/>
        </authorList>
    </citation>
    <scope>NUCLEOTIDE SEQUENCE</scope>
    <source>
        <strain evidence="5">CPCC 205763</strain>
    </source>
</reference>
<dbReference type="SUPFAM" id="SSF46894">
    <property type="entry name" value="C-terminal effector domain of the bipartite response regulators"/>
    <property type="match status" value="1"/>
</dbReference>
<evidence type="ECO:0000256" key="2">
    <source>
        <dbReference type="ARBA" id="ARBA00022840"/>
    </source>
</evidence>
<feature type="compositionally biased region" description="Basic and acidic residues" evidence="3">
    <location>
        <begin position="15"/>
        <end position="30"/>
    </location>
</feature>
<evidence type="ECO:0000256" key="1">
    <source>
        <dbReference type="ARBA" id="ARBA00022741"/>
    </source>
</evidence>
<dbReference type="SMART" id="SM00421">
    <property type="entry name" value="HTH_LUXR"/>
    <property type="match status" value="1"/>
</dbReference>
<accession>A0ABT2GVQ1</accession>
<evidence type="ECO:0000259" key="4">
    <source>
        <dbReference type="PROSITE" id="PS50043"/>
    </source>
</evidence>
<dbReference type="Pfam" id="PF00196">
    <property type="entry name" value="GerE"/>
    <property type="match status" value="1"/>
</dbReference>
<protein>
    <submittedName>
        <fullName evidence="5">DUF2791 family P-loop domain-containing protein</fullName>
    </submittedName>
</protein>
<dbReference type="PANTHER" id="PTHR16305:SF35">
    <property type="entry name" value="TRANSCRIPTIONAL ACTIVATOR DOMAIN"/>
    <property type="match status" value="1"/>
</dbReference>
<organism evidence="5 6">
    <name type="scientific">Herbiconiux aconitum</name>
    <dbReference type="NCBI Taxonomy" id="2970913"/>
    <lineage>
        <taxon>Bacteria</taxon>
        <taxon>Bacillati</taxon>
        <taxon>Actinomycetota</taxon>
        <taxon>Actinomycetes</taxon>
        <taxon>Micrococcales</taxon>
        <taxon>Microbacteriaceae</taxon>
        <taxon>Herbiconiux</taxon>
    </lineage>
</organism>
<dbReference type="Pfam" id="PF13191">
    <property type="entry name" value="AAA_16"/>
    <property type="match status" value="1"/>
</dbReference>
<dbReference type="InterPro" id="IPR000792">
    <property type="entry name" value="Tscrpt_reg_LuxR_C"/>
</dbReference>
<dbReference type="InterPro" id="IPR041664">
    <property type="entry name" value="AAA_16"/>
</dbReference>
<name>A0ABT2GVQ1_9MICO</name>
<dbReference type="PRINTS" id="PR00038">
    <property type="entry name" value="HTHLUXR"/>
</dbReference>
<dbReference type="InterPro" id="IPR016032">
    <property type="entry name" value="Sig_transdc_resp-reg_C-effctor"/>
</dbReference>
<dbReference type="Proteomes" id="UP001165584">
    <property type="component" value="Unassembled WGS sequence"/>
</dbReference>
<keyword evidence="1" id="KW-0547">Nucleotide-binding</keyword>
<dbReference type="CDD" id="cd06170">
    <property type="entry name" value="LuxR_C_like"/>
    <property type="match status" value="1"/>
</dbReference>
<feature type="domain" description="HTH luxR-type" evidence="4">
    <location>
        <begin position="890"/>
        <end position="955"/>
    </location>
</feature>
<dbReference type="EMBL" id="JANLCM010000003">
    <property type="protein sequence ID" value="MCS5720292.1"/>
    <property type="molecule type" value="Genomic_DNA"/>
</dbReference>
<evidence type="ECO:0000256" key="3">
    <source>
        <dbReference type="SAM" id="MobiDB-lite"/>
    </source>
</evidence>
<dbReference type="RefSeq" id="WP_259510575.1">
    <property type="nucleotide sequence ID" value="NZ_JANLCM010000003.1"/>
</dbReference>